<feature type="region of interest" description="Disordered" evidence="1">
    <location>
        <begin position="363"/>
        <end position="412"/>
    </location>
</feature>
<reference evidence="2" key="1">
    <citation type="submission" date="2021-11" db="EMBL/GenBank/DDBJ databases">
        <authorList>
            <person name="Schell T."/>
        </authorList>
    </citation>
    <scope>NUCLEOTIDE SEQUENCE</scope>
    <source>
        <strain evidence="2">M5</strain>
    </source>
</reference>
<proteinExistence type="predicted"/>
<feature type="region of interest" description="Disordered" evidence="1">
    <location>
        <begin position="302"/>
        <end position="330"/>
    </location>
</feature>
<feature type="compositionally biased region" description="Basic and acidic residues" evidence="1">
    <location>
        <begin position="319"/>
        <end position="329"/>
    </location>
</feature>
<evidence type="ECO:0000313" key="3">
    <source>
        <dbReference type="Proteomes" id="UP000789390"/>
    </source>
</evidence>
<dbReference type="EMBL" id="CAKKLH010000306">
    <property type="protein sequence ID" value="CAH0110774.1"/>
    <property type="molecule type" value="Genomic_DNA"/>
</dbReference>
<evidence type="ECO:0008006" key="4">
    <source>
        <dbReference type="Google" id="ProtNLM"/>
    </source>
</evidence>
<protein>
    <recommendedName>
        <fullName evidence="4">RAMA domain-containing protein</fullName>
    </recommendedName>
</protein>
<evidence type="ECO:0000313" key="2">
    <source>
        <dbReference type="EMBL" id="CAH0110774.1"/>
    </source>
</evidence>
<dbReference type="Proteomes" id="UP000789390">
    <property type="component" value="Unassembled WGS sequence"/>
</dbReference>
<evidence type="ECO:0000256" key="1">
    <source>
        <dbReference type="SAM" id="MobiDB-lite"/>
    </source>
</evidence>
<feature type="compositionally biased region" description="Basic residues" evidence="1">
    <location>
        <begin position="389"/>
        <end position="402"/>
    </location>
</feature>
<organism evidence="2 3">
    <name type="scientific">Daphnia galeata</name>
    <dbReference type="NCBI Taxonomy" id="27404"/>
    <lineage>
        <taxon>Eukaryota</taxon>
        <taxon>Metazoa</taxon>
        <taxon>Ecdysozoa</taxon>
        <taxon>Arthropoda</taxon>
        <taxon>Crustacea</taxon>
        <taxon>Branchiopoda</taxon>
        <taxon>Diplostraca</taxon>
        <taxon>Cladocera</taxon>
        <taxon>Anomopoda</taxon>
        <taxon>Daphniidae</taxon>
        <taxon>Daphnia</taxon>
    </lineage>
</organism>
<feature type="compositionally biased region" description="Low complexity" evidence="1">
    <location>
        <begin position="302"/>
        <end position="314"/>
    </location>
</feature>
<gene>
    <name evidence="2" type="ORF">DGAL_LOCUS14378</name>
</gene>
<comment type="caution">
    <text evidence="2">The sequence shown here is derived from an EMBL/GenBank/DDBJ whole genome shotgun (WGS) entry which is preliminary data.</text>
</comment>
<keyword evidence="3" id="KW-1185">Reference proteome</keyword>
<dbReference type="OrthoDB" id="6354296at2759"/>
<dbReference type="AlphaFoldDB" id="A0A8J2WPC1"/>
<accession>A0A8J2WPC1</accession>
<name>A0A8J2WPC1_9CRUS</name>
<sequence length="776" mass="87495">MADEIAKISCSNLLNNEDSQIVSKCDVNHESQQLPDEQLGASWFSPPITSTQIVSFDLLSLDEDDSQDEIIVNNEKQNILVDLSSDELMATDEILQYTHPAYLLALSPLHNQTNVSETPPPGESLNRDDMNVTDYLFNNSKLINAESSINNISIPTIKAPSKRLSIQDKSKKPAKIKKPKLEGYSCKLNGTIYQVLRRDLDVLEAIEKGLKVIQEKVRQKGVCNVRSLCLQLNQIQTVLDILDENQLELEMPLEAWNEMMILTKAMFHDTQNEVDHCKKRRFELDTFTDELTTSFSHSFNISGSKQTKQKSSQQLVFHNRTDKNSEKNLVRTQDVSTDLFDSQILRSNTTVEVEQEENEILLIGAPHKSQNLITGESSQKTKTTERRGRPLKSKNKGSKKKSSDKPNAPVPLSGIFEERCQSILNQQTNTFTDNLRRPDKDLNMIAADPTFDIDLNISQRIPPNPPSNLAIENSLETLSSTFCSTLDVNESLLQPQENLQVNDSQINIVRTTNNCINSSQQIEEETGIADKANVTDYQDETLINGDSLNSTPSLFRGKRSRLPKILTMNFNLLPFVLKGILSPGKNNMRMNINNRIYIASLAPDGTIEMNGFSFPTIGNWIKSVEGKRFGKLTRMVQKTLELQYSGKPLEEVLEEGEKLNRSLLRTNEEIARSNPALQATKTSNSISLEAVPATQNTIPNPTPSTEVTEKNPVPNNYLSLNANEDLQLVPDEMTRHIKTVFLHAQDEYFPICQCFEQFWSGAQPFPKHLLDEVESW</sequence>
<feature type="compositionally biased region" description="Polar residues" evidence="1">
    <location>
        <begin position="368"/>
        <end position="381"/>
    </location>
</feature>